<evidence type="ECO:0000256" key="1">
    <source>
        <dbReference type="SAM" id="MobiDB-lite"/>
    </source>
</evidence>
<feature type="region of interest" description="Disordered" evidence="1">
    <location>
        <begin position="78"/>
        <end position="107"/>
    </location>
</feature>
<dbReference type="AlphaFoldDB" id="A0A834DSS1"/>
<dbReference type="Proteomes" id="UP000664940">
    <property type="component" value="Unassembled WGS sequence"/>
</dbReference>
<accession>A0A834DSS1</accession>
<sequence length="121" mass="12506">MHSCSVSGGLGGAPTSQPVLVLAHVSSGDEGEGVHEAKAVLSCGTSPRPPLRPTHLYLHFLLFGGALLSEGEHVSPIQRHQATTGFRVQARPGRRPGGGTVVSSEEQSQSLVTSLNFVSGV</sequence>
<organism evidence="2 3">
    <name type="scientific">Phyllostomus discolor</name>
    <name type="common">pale spear-nosed bat</name>
    <dbReference type="NCBI Taxonomy" id="89673"/>
    <lineage>
        <taxon>Eukaryota</taxon>
        <taxon>Metazoa</taxon>
        <taxon>Chordata</taxon>
        <taxon>Craniata</taxon>
        <taxon>Vertebrata</taxon>
        <taxon>Euteleostomi</taxon>
        <taxon>Mammalia</taxon>
        <taxon>Eutheria</taxon>
        <taxon>Laurasiatheria</taxon>
        <taxon>Chiroptera</taxon>
        <taxon>Yangochiroptera</taxon>
        <taxon>Phyllostomidae</taxon>
        <taxon>Phyllostominae</taxon>
        <taxon>Phyllostomus</taxon>
    </lineage>
</organism>
<dbReference type="EMBL" id="JABVXQ010000008">
    <property type="protein sequence ID" value="KAF6094765.1"/>
    <property type="molecule type" value="Genomic_DNA"/>
</dbReference>
<gene>
    <name evidence="2" type="ORF">HJG60_011863</name>
</gene>
<comment type="caution">
    <text evidence="2">The sequence shown here is derived from an EMBL/GenBank/DDBJ whole genome shotgun (WGS) entry which is preliminary data.</text>
</comment>
<reference evidence="2 3" key="1">
    <citation type="journal article" date="2020" name="Nature">
        <title>Six reference-quality genomes reveal evolution of bat adaptations.</title>
        <authorList>
            <person name="Jebb D."/>
            <person name="Huang Z."/>
            <person name="Pippel M."/>
            <person name="Hughes G.M."/>
            <person name="Lavrichenko K."/>
            <person name="Devanna P."/>
            <person name="Winkler S."/>
            <person name="Jermiin L.S."/>
            <person name="Skirmuntt E.C."/>
            <person name="Katzourakis A."/>
            <person name="Burkitt-Gray L."/>
            <person name="Ray D.A."/>
            <person name="Sullivan K.A.M."/>
            <person name="Roscito J.G."/>
            <person name="Kirilenko B.M."/>
            <person name="Davalos L.M."/>
            <person name="Corthals A.P."/>
            <person name="Power M.L."/>
            <person name="Jones G."/>
            <person name="Ransome R.D."/>
            <person name="Dechmann D.K.N."/>
            <person name="Locatelli A.G."/>
            <person name="Puechmaille S.J."/>
            <person name="Fedrigo O."/>
            <person name="Jarvis E.D."/>
            <person name="Hiller M."/>
            <person name="Vernes S.C."/>
            <person name="Myers E.W."/>
            <person name="Teeling E.C."/>
        </authorList>
    </citation>
    <scope>NUCLEOTIDE SEQUENCE [LARGE SCALE GENOMIC DNA]</scope>
    <source>
        <strain evidence="2">Bat1K_MPI-CBG_1</strain>
    </source>
</reference>
<protein>
    <submittedName>
        <fullName evidence="2">Uncharacterized protein</fullName>
    </submittedName>
</protein>
<proteinExistence type="predicted"/>
<evidence type="ECO:0000313" key="2">
    <source>
        <dbReference type="EMBL" id="KAF6094765.1"/>
    </source>
</evidence>
<evidence type="ECO:0000313" key="3">
    <source>
        <dbReference type="Proteomes" id="UP000664940"/>
    </source>
</evidence>
<name>A0A834DSS1_9CHIR</name>